<dbReference type="RefSeq" id="WP_127946998.1">
    <property type="nucleotide sequence ID" value="NZ_RKLN01000003.1"/>
</dbReference>
<dbReference type="AlphaFoldDB" id="A0A3S3E1J1"/>
<dbReference type="FunFam" id="3.40.50.1260:FF:000006">
    <property type="entry name" value="Phosphoglycerate kinase"/>
    <property type="match status" value="1"/>
</dbReference>
<evidence type="ECO:0000256" key="15">
    <source>
        <dbReference type="RuleBase" id="RU000532"/>
    </source>
</evidence>
<feature type="binding site" evidence="12">
    <location>
        <position position="128"/>
    </location>
    <ligand>
        <name>substrate</name>
    </ligand>
</feature>
<dbReference type="Gene3D" id="3.40.50.1260">
    <property type="entry name" value="Phosphoglycerate kinase, N-terminal domain"/>
    <property type="match status" value="2"/>
</dbReference>
<accession>A0A3S3E1J1</accession>
<dbReference type="EC" id="2.7.2.3" evidence="5 12"/>
<keyword evidence="10 12" id="KW-0067">ATP-binding</keyword>
<feature type="binding site" evidence="12">
    <location>
        <position position="168"/>
    </location>
    <ligand>
        <name>substrate</name>
    </ligand>
</feature>
<keyword evidence="17" id="KW-1185">Reference proteome</keyword>
<evidence type="ECO:0000313" key="16">
    <source>
        <dbReference type="EMBL" id="RVW03733.1"/>
    </source>
</evidence>
<dbReference type="PANTHER" id="PTHR11406">
    <property type="entry name" value="PHOSPHOGLYCERATE KINASE"/>
    <property type="match status" value="1"/>
</dbReference>
<dbReference type="EMBL" id="RKLN01000003">
    <property type="protein sequence ID" value="RVW03733.1"/>
    <property type="molecule type" value="Genomic_DNA"/>
</dbReference>
<dbReference type="PROSITE" id="PS00111">
    <property type="entry name" value="PGLYCERATE_KINASE"/>
    <property type="match status" value="1"/>
</dbReference>
<keyword evidence="12" id="KW-0963">Cytoplasm</keyword>
<comment type="pathway">
    <text evidence="2 12">Carbohydrate degradation; glycolysis; pyruvate from D-glyceraldehyde 3-phosphate: step 2/5.</text>
</comment>
<keyword evidence="11 12" id="KW-0324">Glycolysis</keyword>
<dbReference type="UniPathway" id="UPA00109">
    <property type="reaction ID" value="UER00185"/>
</dbReference>
<dbReference type="PANTHER" id="PTHR11406:SF23">
    <property type="entry name" value="PHOSPHOGLYCERATE KINASE 1, CHLOROPLASTIC-RELATED"/>
    <property type="match status" value="1"/>
</dbReference>
<dbReference type="OrthoDB" id="9808460at2"/>
<comment type="caution">
    <text evidence="16">The sequence shown here is derived from an EMBL/GenBank/DDBJ whole genome shotgun (WGS) entry which is preliminary data.</text>
</comment>
<keyword evidence="7 12" id="KW-0808">Transferase</keyword>
<evidence type="ECO:0000256" key="6">
    <source>
        <dbReference type="ARBA" id="ARBA00016471"/>
    </source>
</evidence>
<comment type="subunit">
    <text evidence="4 12">Monomer.</text>
</comment>
<feature type="binding site" evidence="12 13">
    <location>
        <begin position="31"/>
        <end position="33"/>
    </location>
    <ligand>
        <name>substrate</name>
    </ligand>
</feature>
<dbReference type="GO" id="GO:0004618">
    <property type="term" value="F:phosphoglycerate kinase activity"/>
    <property type="evidence" value="ECO:0007669"/>
    <property type="project" value="UniProtKB-UniRule"/>
</dbReference>
<dbReference type="HAMAP" id="MF_00145">
    <property type="entry name" value="Phosphoglyc_kinase"/>
    <property type="match status" value="1"/>
</dbReference>
<reference evidence="16 17" key="1">
    <citation type="submission" date="2018-11" db="EMBL/GenBank/DDBJ databases">
        <title>Rhodococcus spongicola sp. nov. and Rhodococcus xishaensis sp. nov. from marine sponges.</title>
        <authorList>
            <person name="Li L."/>
            <person name="Lin H.W."/>
        </authorList>
    </citation>
    <scope>NUCLEOTIDE SEQUENCE [LARGE SCALE GENOMIC DNA]</scope>
    <source>
        <strain evidence="16 17">LHW50502</strain>
    </source>
</reference>
<organism evidence="16 17">
    <name type="scientific">Rhodococcus spongiicola</name>
    <dbReference type="NCBI Taxonomy" id="2487352"/>
    <lineage>
        <taxon>Bacteria</taxon>
        <taxon>Bacillati</taxon>
        <taxon>Actinomycetota</taxon>
        <taxon>Actinomycetes</taxon>
        <taxon>Mycobacteriales</taxon>
        <taxon>Nocardiaceae</taxon>
        <taxon>Rhodococcus</taxon>
    </lineage>
</organism>
<evidence type="ECO:0000256" key="13">
    <source>
        <dbReference type="PIRSR" id="PIRSR000724-1"/>
    </source>
</evidence>
<dbReference type="GO" id="GO:0005524">
    <property type="term" value="F:ATP binding"/>
    <property type="evidence" value="ECO:0007669"/>
    <property type="project" value="UniProtKB-KW"/>
</dbReference>
<evidence type="ECO:0000256" key="1">
    <source>
        <dbReference type="ARBA" id="ARBA00000642"/>
    </source>
</evidence>
<dbReference type="CDD" id="cd00318">
    <property type="entry name" value="Phosphoglycerate_kinase"/>
    <property type="match status" value="1"/>
</dbReference>
<evidence type="ECO:0000256" key="8">
    <source>
        <dbReference type="ARBA" id="ARBA00022741"/>
    </source>
</evidence>
<dbReference type="PRINTS" id="PR00477">
    <property type="entry name" value="PHGLYCKINASE"/>
</dbReference>
<name>A0A3S3E1J1_9NOCA</name>
<dbReference type="SUPFAM" id="SSF53748">
    <property type="entry name" value="Phosphoglycerate kinase"/>
    <property type="match status" value="1"/>
</dbReference>
<dbReference type="GO" id="GO:0005829">
    <property type="term" value="C:cytosol"/>
    <property type="evidence" value="ECO:0007669"/>
    <property type="project" value="TreeGrafter"/>
</dbReference>
<feature type="binding site" evidence="13">
    <location>
        <position position="128"/>
    </location>
    <ligand>
        <name>(2R)-3-phosphoglycerate</name>
        <dbReference type="ChEBI" id="CHEBI:58272"/>
    </ligand>
</feature>
<comment type="similarity">
    <text evidence="3 12 15">Belongs to the phosphoglycerate kinase family.</text>
</comment>
<evidence type="ECO:0000256" key="5">
    <source>
        <dbReference type="ARBA" id="ARBA00013061"/>
    </source>
</evidence>
<feature type="binding site" evidence="12">
    <location>
        <position position="46"/>
    </location>
    <ligand>
        <name>substrate</name>
    </ligand>
</feature>
<evidence type="ECO:0000256" key="14">
    <source>
        <dbReference type="PIRSR" id="PIRSR000724-2"/>
    </source>
</evidence>
<dbReference type="InterPro" id="IPR001576">
    <property type="entry name" value="Phosphoglycerate_kinase"/>
</dbReference>
<dbReference type="InterPro" id="IPR036043">
    <property type="entry name" value="Phosphoglycerate_kinase_sf"/>
</dbReference>
<evidence type="ECO:0000313" key="17">
    <source>
        <dbReference type="Proteomes" id="UP000284333"/>
    </source>
</evidence>
<evidence type="ECO:0000256" key="4">
    <source>
        <dbReference type="ARBA" id="ARBA00011245"/>
    </source>
</evidence>
<evidence type="ECO:0000256" key="10">
    <source>
        <dbReference type="ARBA" id="ARBA00022840"/>
    </source>
</evidence>
<feature type="binding site" evidence="12 13">
    <location>
        <begin position="69"/>
        <end position="72"/>
    </location>
    <ligand>
        <name>substrate</name>
    </ligand>
</feature>
<keyword evidence="8 12" id="KW-0547">Nucleotide-binding</keyword>
<dbReference type="Proteomes" id="UP000284333">
    <property type="component" value="Unassembled WGS sequence"/>
</dbReference>
<feature type="binding site" evidence="12 14">
    <location>
        <position position="218"/>
    </location>
    <ligand>
        <name>ATP</name>
        <dbReference type="ChEBI" id="CHEBI:30616"/>
    </ligand>
</feature>
<dbReference type="Pfam" id="PF00162">
    <property type="entry name" value="PGK"/>
    <property type="match status" value="1"/>
</dbReference>
<dbReference type="FunFam" id="3.40.50.1260:FF:000003">
    <property type="entry name" value="Phosphoglycerate kinase"/>
    <property type="match status" value="1"/>
</dbReference>
<evidence type="ECO:0000256" key="11">
    <source>
        <dbReference type="ARBA" id="ARBA00023152"/>
    </source>
</evidence>
<feature type="binding site" evidence="12 14">
    <location>
        <position position="337"/>
    </location>
    <ligand>
        <name>ATP</name>
        <dbReference type="ChEBI" id="CHEBI:30616"/>
    </ligand>
</feature>
<dbReference type="GO" id="GO:0006094">
    <property type="term" value="P:gluconeogenesis"/>
    <property type="evidence" value="ECO:0007669"/>
    <property type="project" value="TreeGrafter"/>
</dbReference>
<sequence>MTAPAGSAPVRTLKDLLDEGVEGRTVLVRSDLNVPLDGGAITDPGRIVASAPTISALAEAGAKVIVMAHLGRPKGEPDPALSLAPVAAKLGEVLGRNVQLAGDVVGQDALARSEGLTDGDVLLLENIRFDPRETSKDDAEREALARALVDLVDGDGAFVSDGFGVVHRKQASVYDVAKLLPNYAGTLVAAEVDVLARLTDNPERPYAVVLGGSKVSDKLAVIEALAPKVDTLVIGGGMCFTFLAAQGVPVGASLLQEEMIDTCKGLLERYADVIHIPRDVVVTDSFSADAESKTVSALDIPDGWMGLDIGPQSVKRFAAILSGAKTVFWNGPMGVFEFEKFSAGTKGVAEAIIEATGKGGFSVVGGGDSAAAVRLLGLPEDGFSHISTGGGASLEYLEGKTLPGISALESGAALEDRAQEG</sequence>
<proteinExistence type="inferred from homology"/>
<feature type="binding site" evidence="12 14">
    <location>
        <begin position="366"/>
        <end position="369"/>
    </location>
    <ligand>
        <name>ATP</name>
        <dbReference type="ChEBI" id="CHEBI:30616"/>
    </ligand>
</feature>
<evidence type="ECO:0000256" key="12">
    <source>
        <dbReference type="HAMAP-Rule" id="MF_00145"/>
    </source>
</evidence>
<evidence type="ECO:0000256" key="3">
    <source>
        <dbReference type="ARBA" id="ARBA00008982"/>
    </source>
</evidence>
<gene>
    <name evidence="12" type="primary">pgk</name>
    <name evidence="16" type="ORF">EF834_09705</name>
</gene>
<dbReference type="GO" id="GO:0006096">
    <property type="term" value="P:glycolytic process"/>
    <property type="evidence" value="ECO:0007669"/>
    <property type="project" value="UniProtKB-UniRule"/>
</dbReference>
<protein>
    <recommendedName>
        <fullName evidence="6 12">Phosphoglycerate kinase</fullName>
        <ecNumber evidence="5 12">2.7.2.3</ecNumber>
    </recommendedName>
</protein>
<feature type="binding site" evidence="13">
    <location>
        <position position="46"/>
    </location>
    <ligand>
        <name>(2R)-3-phosphoglycerate</name>
        <dbReference type="ChEBI" id="CHEBI:58272"/>
    </ligand>
</feature>
<keyword evidence="9 12" id="KW-0418">Kinase</keyword>
<evidence type="ECO:0000256" key="9">
    <source>
        <dbReference type="ARBA" id="ARBA00022777"/>
    </source>
</evidence>
<dbReference type="InterPro" id="IPR015911">
    <property type="entry name" value="Phosphoglycerate_kinase_CS"/>
</dbReference>
<dbReference type="InterPro" id="IPR015824">
    <property type="entry name" value="Phosphoglycerate_kinase_N"/>
</dbReference>
<feature type="binding site" evidence="12">
    <location>
        <position position="306"/>
    </location>
    <ligand>
        <name>ATP</name>
        <dbReference type="ChEBI" id="CHEBI:30616"/>
    </ligand>
</feature>
<evidence type="ECO:0000256" key="7">
    <source>
        <dbReference type="ARBA" id="ARBA00022679"/>
    </source>
</evidence>
<comment type="subcellular location">
    <subcellularLocation>
        <location evidence="12">Cytoplasm</location>
    </subcellularLocation>
</comment>
<dbReference type="PIRSF" id="PIRSF000724">
    <property type="entry name" value="Pgk"/>
    <property type="match status" value="1"/>
</dbReference>
<evidence type="ECO:0000256" key="2">
    <source>
        <dbReference type="ARBA" id="ARBA00004838"/>
    </source>
</evidence>
<feature type="binding site" evidence="13">
    <location>
        <position position="168"/>
    </location>
    <ligand>
        <name>(2R)-3-phosphoglycerate</name>
        <dbReference type="ChEBI" id="CHEBI:58272"/>
    </ligand>
</feature>
<comment type="catalytic activity">
    <reaction evidence="1 12 15">
        <text>(2R)-3-phosphoglycerate + ATP = (2R)-3-phospho-glyceroyl phosphate + ADP</text>
        <dbReference type="Rhea" id="RHEA:14801"/>
        <dbReference type="ChEBI" id="CHEBI:30616"/>
        <dbReference type="ChEBI" id="CHEBI:57604"/>
        <dbReference type="ChEBI" id="CHEBI:58272"/>
        <dbReference type="ChEBI" id="CHEBI:456216"/>
        <dbReference type="EC" id="2.7.2.3"/>
    </reaction>
</comment>
<dbReference type="GO" id="GO:0043531">
    <property type="term" value="F:ADP binding"/>
    <property type="evidence" value="ECO:0007669"/>
    <property type="project" value="TreeGrafter"/>
</dbReference>